<feature type="transmembrane region" description="Helical" evidence="1">
    <location>
        <begin position="21"/>
        <end position="43"/>
    </location>
</feature>
<reference evidence="2" key="2">
    <citation type="submission" date="2012-06" db="EMBL/GenBank/DDBJ databases">
        <title>Annotation of the Genome Sequence of Fusarium oxysporum Fo47.</title>
        <authorList>
            <consortium name="The Broad Institute Genomics Platform"/>
            <person name="Ma L.-J."/>
            <person name="Corby-Kistler H."/>
            <person name="Broz K."/>
            <person name="Gale L.R."/>
            <person name="Jonkers W."/>
            <person name="O'Donnell K."/>
            <person name="Ploetz R."/>
            <person name="Steinberg C."/>
            <person name="Schwartz D.C."/>
            <person name="VanEtten H."/>
            <person name="Zhou S."/>
            <person name="Young S.K."/>
            <person name="Zeng Q."/>
            <person name="Gargeya S."/>
            <person name="Fitzgerald M."/>
            <person name="Abouelleil A."/>
            <person name="Alvarado L."/>
            <person name="Chapman S.B."/>
            <person name="Gainer-Dewar J."/>
            <person name="Goldberg J."/>
            <person name="Griggs A."/>
            <person name="Gujja S."/>
            <person name="Hansen M."/>
            <person name="Howarth C."/>
            <person name="Imamovic A."/>
            <person name="Ireland A."/>
            <person name="Larimer J."/>
            <person name="McCowan C."/>
            <person name="Murphy C."/>
            <person name="Pearson M."/>
            <person name="Poon T.W."/>
            <person name="Priest M."/>
            <person name="Roberts A."/>
            <person name="Saif S."/>
            <person name="Shea T."/>
            <person name="Sykes S."/>
            <person name="Wortman J."/>
            <person name="Nusbaum C."/>
            <person name="Birren B."/>
        </authorList>
    </citation>
    <scope>NUCLEOTIDE SEQUENCE</scope>
    <source>
        <strain evidence="2">Fo47</strain>
    </source>
</reference>
<dbReference type="VEuPathDB" id="FungiDB:FOZG_09074"/>
<proteinExistence type="predicted"/>
<dbReference type="EMBL" id="JH717900">
    <property type="protein sequence ID" value="EWZ40360.1"/>
    <property type="molecule type" value="Genomic_DNA"/>
</dbReference>
<keyword evidence="1" id="KW-0812">Transmembrane</keyword>
<keyword evidence="1" id="KW-1133">Transmembrane helix</keyword>
<gene>
    <name evidence="2" type="ORF">FOZG_09074</name>
</gene>
<name>W9KEI8_FUSOX</name>
<organism evidence="2">
    <name type="scientific">Fusarium oxysporum Fo47</name>
    <dbReference type="NCBI Taxonomy" id="660027"/>
    <lineage>
        <taxon>Eukaryota</taxon>
        <taxon>Fungi</taxon>
        <taxon>Dikarya</taxon>
        <taxon>Ascomycota</taxon>
        <taxon>Pezizomycotina</taxon>
        <taxon>Sordariomycetes</taxon>
        <taxon>Hypocreomycetidae</taxon>
        <taxon>Hypocreales</taxon>
        <taxon>Nectriaceae</taxon>
        <taxon>Fusarium</taxon>
        <taxon>Fusarium oxysporum species complex</taxon>
    </lineage>
</organism>
<sequence>MEMNGRKNPNRKKVEAKTKARCVGNAVLLIKTTLLTLCTVLHWNLEATSNGGIFSLHKLVDKEYRCTFRTSYPADVSMGVAISSLHLRRYQIHFERSHQSHAANQRFHHVRYRISGPTTPALPSFLATLLTRAELTTKAYSTDVTGMMLKFVPRKILWALWRDKGAPCKREP</sequence>
<evidence type="ECO:0000256" key="1">
    <source>
        <dbReference type="SAM" id="Phobius"/>
    </source>
</evidence>
<dbReference type="HOGENOM" id="CLU_1713324_0_0_1"/>
<dbReference type="EMBL" id="JH717900">
    <property type="protein sequence ID" value="EWZ40359.1"/>
    <property type="molecule type" value="Genomic_DNA"/>
</dbReference>
<protein>
    <submittedName>
        <fullName evidence="2">Uncharacterized protein</fullName>
    </submittedName>
</protein>
<accession>W9KEI8</accession>
<dbReference type="Proteomes" id="UP000030766">
    <property type="component" value="Unassembled WGS sequence"/>
</dbReference>
<dbReference type="EMBL" id="JH717900">
    <property type="protein sequence ID" value="EWZ40361.1"/>
    <property type="molecule type" value="Genomic_DNA"/>
</dbReference>
<reference evidence="2" key="1">
    <citation type="submission" date="2011-06" db="EMBL/GenBank/DDBJ databases">
        <title>The Genome Sequence of Fusarium oxysporum Fo47.</title>
        <authorList>
            <consortium name="The Broad Institute Genome Sequencing Platform"/>
            <person name="Ma L.-J."/>
            <person name="Gale L.R."/>
            <person name="Schwartz D.C."/>
            <person name="Zhou S."/>
            <person name="Corby-Kistler H."/>
            <person name="Young S.K."/>
            <person name="Zeng Q."/>
            <person name="Gargeya S."/>
            <person name="Fitzgerald M."/>
            <person name="Haas B."/>
            <person name="Abouelleil A."/>
            <person name="Alvarado L."/>
            <person name="Arachchi H.M."/>
            <person name="Berlin A."/>
            <person name="Brown A."/>
            <person name="Chapman S.B."/>
            <person name="Chen Z."/>
            <person name="Dunbar C."/>
            <person name="Freedman E."/>
            <person name="Gearin G."/>
            <person name="Gellesch M."/>
            <person name="Goldberg J."/>
            <person name="Griggs A."/>
            <person name="Gujja S."/>
            <person name="Heiman D."/>
            <person name="Howarth C."/>
            <person name="Larson L."/>
            <person name="Lui A."/>
            <person name="MacDonald P.J.P."/>
            <person name="Mehta T."/>
            <person name="Montmayeur A."/>
            <person name="Murphy C."/>
            <person name="Neiman D."/>
            <person name="Pearson M."/>
            <person name="Priest M."/>
            <person name="Roberts A."/>
            <person name="Saif S."/>
            <person name="Shea T."/>
            <person name="Shenoy N."/>
            <person name="Sisk P."/>
            <person name="Stolte C."/>
            <person name="Sykes S."/>
            <person name="Wortman J."/>
            <person name="Nusbaum C."/>
            <person name="Birren B."/>
        </authorList>
    </citation>
    <scope>NUCLEOTIDE SEQUENCE [LARGE SCALE GENOMIC DNA]</scope>
    <source>
        <strain evidence="2">Fo47</strain>
    </source>
</reference>
<evidence type="ECO:0000313" key="2">
    <source>
        <dbReference type="EMBL" id="EWZ40360.1"/>
    </source>
</evidence>
<keyword evidence="1" id="KW-0472">Membrane</keyword>
<dbReference type="AlphaFoldDB" id="W9KEI8"/>